<keyword evidence="2" id="KW-1133">Transmembrane helix</keyword>
<sequence>MAVARQGMCGGWTGTMGMAVVMVVVWAGVVMALPSYVRLAHVNTESTGDVALFINDAAATGVTALAHKTVSAYVELAPSDDPYVLTVRASGSVVHTFPNMTVTADAEAAFFTLCFVDSSFAGSLVLPDTATSTPPDHAMRFVNLVYAATATDGPLLNAAYNSRQEYMVATGLVAFDGTNGAAFPHKKVLINETSYAFFRPPPAVSATATSATIALAPGAATSLLLLADNSVVVLANEFTRGRSLEQLVDLDGGRVDRALVIRGTVAVKVNSATTVTDSVTLAGSGSLLASAPLTVGSLLALTESSVFAVADVAVVAARLRVDLGTVLSFRVSSTEPTPLVVEGRADLAGNVRVVVPASYKFRKGTQYTILTCSPCVGSLVNASVVLVEERAALRHRAPLQSLVVSETEAIVACTASSCVVTAGNGLPPPPPNVTNDANAGRMEESRDSRFYEVNKGIRELESKQNVRRGTGHSHDASVARSAFEDVEAVAAAAMAGAIDDSSSSSSYTFASASSSSSSSS</sequence>
<evidence type="ECO:0000313" key="4">
    <source>
        <dbReference type="Proteomes" id="UP000054408"/>
    </source>
</evidence>
<dbReference type="Proteomes" id="UP000054408">
    <property type="component" value="Unassembled WGS sequence"/>
</dbReference>
<dbReference type="GeneID" id="25567925"/>
<evidence type="ECO:0000256" key="2">
    <source>
        <dbReference type="SAM" id="Phobius"/>
    </source>
</evidence>
<keyword evidence="2" id="KW-0472">Membrane</keyword>
<name>A0A0L0DN69_THETB</name>
<feature type="transmembrane region" description="Helical" evidence="2">
    <location>
        <begin position="12"/>
        <end position="37"/>
    </location>
</feature>
<accession>A0A0L0DN69</accession>
<protein>
    <submittedName>
        <fullName evidence="3">Uncharacterized protein</fullName>
    </submittedName>
</protein>
<keyword evidence="4" id="KW-1185">Reference proteome</keyword>
<gene>
    <name evidence="3" type="ORF">AMSG_09470</name>
</gene>
<keyword evidence="2" id="KW-0812">Transmembrane</keyword>
<evidence type="ECO:0000256" key="1">
    <source>
        <dbReference type="SAM" id="MobiDB-lite"/>
    </source>
</evidence>
<dbReference type="EMBL" id="GL349482">
    <property type="protein sequence ID" value="KNC53754.1"/>
    <property type="molecule type" value="Genomic_DNA"/>
</dbReference>
<organism evidence="3 4">
    <name type="scientific">Thecamonas trahens ATCC 50062</name>
    <dbReference type="NCBI Taxonomy" id="461836"/>
    <lineage>
        <taxon>Eukaryota</taxon>
        <taxon>Apusozoa</taxon>
        <taxon>Apusomonadida</taxon>
        <taxon>Apusomonadidae</taxon>
        <taxon>Thecamonas</taxon>
    </lineage>
</organism>
<proteinExistence type="predicted"/>
<reference evidence="3 4" key="1">
    <citation type="submission" date="2010-05" db="EMBL/GenBank/DDBJ databases">
        <title>The Genome Sequence of Thecamonas trahens ATCC 50062.</title>
        <authorList>
            <consortium name="The Broad Institute Genome Sequencing Platform"/>
            <person name="Russ C."/>
            <person name="Cuomo C."/>
            <person name="Shea T."/>
            <person name="Young S.K."/>
            <person name="Zeng Q."/>
            <person name="Koehrsen M."/>
            <person name="Haas B."/>
            <person name="Borodovsky M."/>
            <person name="Guigo R."/>
            <person name="Alvarado L."/>
            <person name="Berlin A."/>
            <person name="Bochicchio J."/>
            <person name="Borenstein D."/>
            <person name="Chapman S."/>
            <person name="Chen Z."/>
            <person name="Freedman E."/>
            <person name="Gellesch M."/>
            <person name="Goldberg J."/>
            <person name="Griggs A."/>
            <person name="Gujja S."/>
            <person name="Heilman E."/>
            <person name="Heiman D."/>
            <person name="Hepburn T."/>
            <person name="Howarth C."/>
            <person name="Jen D."/>
            <person name="Larson L."/>
            <person name="Mehta T."/>
            <person name="Park D."/>
            <person name="Pearson M."/>
            <person name="Roberts A."/>
            <person name="Saif S."/>
            <person name="Shenoy N."/>
            <person name="Sisk P."/>
            <person name="Stolte C."/>
            <person name="Sykes S."/>
            <person name="Thomson T."/>
            <person name="Walk T."/>
            <person name="White J."/>
            <person name="Yandava C."/>
            <person name="Burger G."/>
            <person name="Gray M.W."/>
            <person name="Holland P.W.H."/>
            <person name="King N."/>
            <person name="Lang F.B.F."/>
            <person name="Roger A.J."/>
            <person name="Ruiz-Trillo I."/>
            <person name="Lander E."/>
            <person name="Nusbaum C."/>
        </authorList>
    </citation>
    <scope>NUCLEOTIDE SEQUENCE [LARGE SCALE GENOMIC DNA]</scope>
    <source>
        <strain evidence="3 4">ATCC 50062</strain>
    </source>
</reference>
<dbReference type="AlphaFoldDB" id="A0A0L0DN69"/>
<evidence type="ECO:0000313" key="3">
    <source>
        <dbReference type="EMBL" id="KNC53754.1"/>
    </source>
</evidence>
<dbReference type="RefSeq" id="XP_013754317.1">
    <property type="nucleotide sequence ID" value="XM_013898863.1"/>
</dbReference>
<feature type="region of interest" description="Disordered" evidence="1">
    <location>
        <begin position="495"/>
        <end position="520"/>
    </location>
</feature>